<reference evidence="10" key="1">
    <citation type="journal article" date="2018" name="J. Exp. Biol.">
        <title>Light exposure enhances urea absorption in the fluted giant clam, Tridacna squamosa, and up-regulates the protein abundance of a light-dependent urea active transporter, DUR3-like, in its ctenidium.</title>
        <authorList>
            <person name="Chan C.Y.L."/>
            <person name="Hiong K.C."/>
            <person name="Boo M.V."/>
            <person name="Choo C.Y.L."/>
            <person name="Wong W.P."/>
            <person name="Chew S.F."/>
            <person name="Ip Y.K."/>
        </authorList>
    </citation>
    <scope>NUCLEOTIDE SEQUENCE</scope>
    <source>
        <tissue evidence="10">Ctenidia</tissue>
    </source>
</reference>
<dbReference type="InterPro" id="IPR038377">
    <property type="entry name" value="Na/Glc_symporter_sf"/>
</dbReference>
<evidence type="ECO:0000256" key="2">
    <source>
        <dbReference type="ARBA" id="ARBA00006434"/>
    </source>
</evidence>
<dbReference type="PROSITE" id="PS50283">
    <property type="entry name" value="NA_SOLUT_SYMP_3"/>
    <property type="match status" value="1"/>
</dbReference>
<name>A0A2R2Z1X0_TRISQ</name>
<feature type="transmembrane region" description="Helical" evidence="8">
    <location>
        <begin position="527"/>
        <end position="546"/>
    </location>
</feature>
<comment type="similarity">
    <text evidence="2 7">Belongs to the sodium:solute symporter (SSF) (TC 2.A.21) family.</text>
</comment>
<feature type="chain" id="PRO_5015362754" evidence="9">
    <location>
        <begin position="20"/>
        <end position="782"/>
    </location>
</feature>
<dbReference type="InterPro" id="IPR001734">
    <property type="entry name" value="Na/solute_symporter"/>
</dbReference>
<dbReference type="GO" id="GO:0005886">
    <property type="term" value="C:plasma membrane"/>
    <property type="evidence" value="ECO:0007669"/>
    <property type="project" value="TreeGrafter"/>
</dbReference>
<feature type="transmembrane region" description="Helical" evidence="8">
    <location>
        <begin position="73"/>
        <end position="92"/>
    </location>
</feature>
<evidence type="ECO:0000256" key="5">
    <source>
        <dbReference type="ARBA" id="ARBA00022989"/>
    </source>
</evidence>
<proteinExistence type="evidence at transcript level"/>
<evidence type="ECO:0000256" key="3">
    <source>
        <dbReference type="ARBA" id="ARBA00022448"/>
    </source>
</evidence>
<accession>A0A2R2Z1X0</accession>
<feature type="transmembrane region" description="Helical" evidence="8">
    <location>
        <begin position="253"/>
        <end position="273"/>
    </location>
</feature>
<dbReference type="Gene3D" id="1.20.1730.10">
    <property type="entry name" value="Sodium/glucose cotransporter"/>
    <property type="match status" value="1"/>
</dbReference>
<organism evidence="10">
    <name type="scientific">Tridacna squamosa</name>
    <name type="common">Fluted giant clam</name>
    <dbReference type="NCBI Taxonomy" id="80830"/>
    <lineage>
        <taxon>Eukaryota</taxon>
        <taxon>Metazoa</taxon>
        <taxon>Spiralia</taxon>
        <taxon>Lophotrochozoa</taxon>
        <taxon>Mollusca</taxon>
        <taxon>Bivalvia</taxon>
        <taxon>Autobranchia</taxon>
        <taxon>Heteroconchia</taxon>
        <taxon>Euheterodonta</taxon>
        <taxon>Imparidentia</taxon>
        <taxon>Neoheterodontei</taxon>
        <taxon>Cardiida</taxon>
        <taxon>Cardioidea</taxon>
        <taxon>Cardiidae</taxon>
        <taxon>Tridacninae</taxon>
        <taxon>Tridacna</taxon>
    </lineage>
</organism>
<feature type="transmembrane region" description="Helical" evidence="8">
    <location>
        <begin position="558"/>
        <end position="577"/>
    </location>
</feature>
<evidence type="ECO:0000313" key="10">
    <source>
        <dbReference type="EMBL" id="ARQ84970.1"/>
    </source>
</evidence>
<feature type="transmembrane region" description="Helical" evidence="8">
    <location>
        <begin position="624"/>
        <end position="645"/>
    </location>
</feature>
<sequence length="782" mass="87069">MMGKLYMVFLLSLLSQTYSETTTSSPVHLPSNAETRHQETNVPTEIPADSCKVKLSSYTGETKIRPRIEKSSMALLLLLGFGGFSLLIAGGYRALRKYVYRDEHNLDTVFDAGGRVSVSLTAVTVTSQLLWPADFLQSETLTSKSGLGGSLWMSIGIFVDILLFPALSLYLKTRAPGAKTFPQIAYARFGKMAHIIFCFIALLTNVIVSMTVMLAGKTTIQVLSKDSNNTFIYLLIAVLFGSYCMIGGLGTTFYISYFNTALTFLSVSVYILYTSFYPSSDIKDISLVDRMYEHVICLQGPDGNYENSFLTFRTRSGLIYGIVLLFMATSISFCDQANWQSRIAAKPSQGVIGYFLAAYLWFVVPATLSFTATMSYMSMSALNGTHLLSEAEIDNGYITPFIMGELLGDTGAYLFLTMLMMALMSTGSGEVMAISSIIVYDIYKTHVNPFRKNHTQTSCILCGKEKLIYHKDDQNLDDCNCPSSIDCGWCKDDLAARLSSREKTFEIHYKCSIHGKYRHYEDGLMRYKTWCMVWIVIGVVPLGLILSETSINVNWTTLGMQVFTSPFLVPLFLTISWSKATAQGVVSGSILGLACSIAAMLIGGSMYEGGLDNFFVNTVKDYPLLSAMLSGFISSGVITVIVSLCTHQIRSKDDEEREWAKTINIDNPLNPFRLVYEEELKEVDAGPIITSDTMDRIFRKAKIVAVVGGTLSLILFLIVIPSIVLSIEVLTLEQFQIWIRTFQYWCFGATILVVFLPPVEEVMQIRNKLRQNRAESKSSREM</sequence>
<dbReference type="InterPro" id="IPR031155">
    <property type="entry name" value="DUR"/>
</dbReference>
<evidence type="ECO:0000256" key="4">
    <source>
        <dbReference type="ARBA" id="ARBA00022692"/>
    </source>
</evidence>
<feature type="transmembrane region" description="Helical" evidence="8">
    <location>
        <begin position="351"/>
        <end position="372"/>
    </location>
</feature>
<dbReference type="AlphaFoldDB" id="A0A2R2Z1X0"/>
<keyword evidence="5 8" id="KW-1133">Transmembrane helix</keyword>
<dbReference type="GO" id="GO:0015204">
    <property type="term" value="F:urea transmembrane transporter activity"/>
    <property type="evidence" value="ECO:0007669"/>
    <property type="project" value="InterPro"/>
</dbReference>
<protein>
    <submittedName>
        <fullName evidence="10">DUR3-like urea-proton symporter</fullName>
    </submittedName>
</protein>
<feature type="transmembrane region" description="Helical" evidence="8">
    <location>
        <begin position="318"/>
        <end position="339"/>
    </location>
</feature>
<feature type="transmembrane region" description="Helical" evidence="8">
    <location>
        <begin position="413"/>
        <end position="443"/>
    </location>
</feature>
<dbReference type="EMBL" id="MF073181">
    <property type="protein sequence ID" value="ARQ84970.1"/>
    <property type="molecule type" value="mRNA"/>
</dbReference>
<keyword evidence="9" id="KW-0732">Signal</keyword>
<feature type="transmembrane region" description="Helical" evidence="8">
    <location>
        <begin position="737"/>
        <end position="759"/>
    </location>
</feature>
<keyword evidence="6 8" id="KW-0472">Membrane</keyword>
<evidence type="ECO:0000256" key="7">
    <source>
        <dbReference type="RuleBase" id="RU362091"/>
    </source>
</evidence>
<evidence type="ECO:0000256" key="8">
    <source>
        <dbReference type="SAM" id="Phobius"/>
    </source>
</evidence>
<feature type="transmembrane region" description="Helical" evidence="8">
    <location>
        <begin position="151"/>
        <end position="171"/>
    </location>
</feature>
<evidence type="ECO:0000256" key="1">
    <source>
        <dbReference type="ARBA" id="ARBA00004141"/>
    </source>
</evidence>
<keyword evidence="3" id="KW-0813">Transport</keyword>
<dbReference type="PANTHER" id="PTHR46154:SF4">
    <property type="entry name" value="UREA ACTIVE TRANSPORTER"/>
    <property type="match status" value="1"/>
</dbReference>
<evidence type="ECO:0000256" key="6">
    <source>
        <dbReference type="ARBA" id="ARBA00023136"/>
    </source>
</evidence>
<feature type="signal peptide" evidence="9">
    <location>
        <begin position="1"/>
        <end position="19"/>
    </location>
</feature>
<dbReference type="PANTHER" id="PTHR46154">
    <property type="match status" value="1"/>
</dbReference>
<dbReference type="Pfam" id="PF00474">
    <property type="entry name" value="SSF"/>
    <property type="match status" value="1"/>
</dbReference>
<comment type="subcellular location">
    <subcellularLocation>
        <location evidence="1">Membrane</location>
        <topology evidence="1">Multi-pass membrane protein</topology>
    </subcellularLocation>
</comment>
<evidence type="ECO:0000256" key="9">
    <source>
        <dbReference type="SAM" id="SignalP"/>
    </source>
</evidence>
<feature type="transmembrane region" description="Helical" evidence="8">
    <location>
        <begin position="192"/>
        <end position="215"/>
    </location>
</feature>
<keyword evidence="4 8" id="KW-0812">Transmembrane</keyword>
<feature type="transmembrane region" description="Helical" evidence="8">
    <location>
        <begin position="584"/>
        <end position="604"/>
    </location>
</feature>
<feature type="transmembrane region" description="Helical" evidence="8">
    <location>
        <begin position="703"/>
        <end position="725"/>
    </location>
</feature>
<feature type="transmembrane region" description="Helical" evidence="8">
    <location>
        <begin position="230"/>
        <end position="246"/>
    </location>
</feature>